<dbReference type="EMBL" id="MIHC01000032">
    <property type="protein sequence ID" value="ODR04412.1"/>
    <property type="molecule type" value="Genomic_DNA"/>
</dbReference>
<accession>A0A1E3SQN0</accession>
<sequence length="80" mass="8783">MTKAPALIGIVLSLVIGVLALPTKQRCGGPGLTCATTLDTRGYVHHYYEVEPVGVYLAEMITGSNIRFYYHSGEELEKLR</sequence>
<dbReference type="AlphaFoldDB" id="A0A1E3SQN0"/>
<keyword evidence="2" id="KW-1185">Reference proteome</keyword>
<name>A0A1E3SQN0_9MYCO</name>
<reference evidence="2" key="1">
    <citation type="submission" date="2016-09" db="EMBL/GenBank/DDBJ databases">
        <authorList>
            <person name="Greninger A.L."/>
            <person name="Jerome K.R."/>
            <person name="Mcnair B."/>
            <person name="Wallis C."/>
            <person name="Fang F."/>
        </authorList>
    </citation>
    <scope>NUCLEOTIDE SEQUENCE [LARGE SCALE GENOMIC DNA]</scope>
    <source>
        <strain evidence="2">BC1_M4</strain>
    </source>
</reference>
<protein>
    <submittedName>
        <fullName evidence="1">Uncharacterized protein</fullName>
    </submittedName>
</protein>
<organism evidence="1 2">
    <name type="scientific">Mycobacterium sherrisii</name>
    <dbReference type="NCBI Taxonomy" id="243061"/>
    <lineage>
        <taxon>Bacteria</taxon>
        <taxon>Bacillati</taxon>
        <taxon>Actinomycetota</taxon>
        <taxon>Actinomycetes</taxon>
        <taxon>Mycobacteriales</taxon>
        <taxon>Mycobacteriaceae</taxon>
        <taxon>Mycobacterium</taxon>
        <taxon>Mycobacterium simiae complex</taxon>
    </lineage>
</organism>
<proteinExistence type="predicted"/>
<evidence type="ECO:0000313" key="1">
    <source>
        <dbReference type="EMBL" id="ODR04412.1"/>
    </source>
</evidence>
<comment type="caution">
    <text evidence="1">The sequence shown here is derived from an EMBL/GenBank/DDBJ whole genome shotgun (WGS) entry which is preliminary data.</text>
</comment>
<evidence type="ECO:0000313" key="2">
    <source>
        <dbReference type="Proteomes" id="UP000094224"/>
    </source>
</evidence>
<dbReference type="Proteomes" id="UP000094224">
    <property type="component" value="Unassembled WGS sequence"/>
</dbReference>
<gene>
    <name evidence="1" type="ORF">BHQ21_17900</name>
</gene>